<sequence>MDLSNSELCGDYSLHDKDSSGDSGISMDAVNFKVKSLGKEDDLFSEEYFRRMSVLQKLAKEEEQLKIAITYEKLRKQQPILLDTDLLKKKISEHKTLLQEARSGQKMKNVMCTNLQLAKSLQRIVGFPFKSKEENKKSQYSEAQRRRVRELLKKKKELSKRISAKGQEIAKVDEHILKLKKHILNEQKRNYQSNDRSSISDIISSSNYEKLKRLTQNNEKLCDRIHLLSNIIQSLIPHAPKHQEDNKSLCELMLECEKISSCQFNDVNDIEKLLENICSVNP</sequence>
<name>A0A8X6WQ34_9ARAC</name>
<evidence type="ECO:0000256" key="1">
    <source>
        <dbReference type="SAM" id="Coils"/>
    </source>
</evidence>
<gene>
    <name evidence="2" type="primary">NCL1_09793</name>
    <name evidence="2" type="ORF">TNIN_376821</name>
</gene>
<reference evidence="2" key="1">
    <citation type="submission" date="2020-08" db="EMBL/GenBank/DDBJ databases">
        <title>Multicomponent nature underlies the extraordinary mechanical properties of spider dragline silk.</title>
        <authorList>
            <person name="Kono N."/>
            <person name="Nakamura H."/>
            <person name="Mori M."/>
            <person name="Yoshida Y."/>
            <person name="Ohtoshi R."/>
            <person name="Malay A.D."/>
            <person name="Moran D.A.P."/>
            <person name="Tomita M."/>
            <person name="Numata K."/>
            <person name="Arakawa K."/>
        </authorList>
    </citation>
    <scope>NUCLEOTIDE SEQUENCE</scope>
</reference>
<dbReference type="AlphaFoldDB" id="A0A8X6WQ34"/>
<dbReference type="OrthoDB" id="6437063at2759"/>
<dbReference type="EMBL" id="BMAV01001235">
    <property type="protein sequence ID" value="GFY39140.1"/>
    <property type="molecule type" value="Genomic_DNA"/>
</dbReference>
<evidence type="ECO:0000313" key="2">
    <source>
        <dbReference type="EMBL" id="GFY39140.1"/>
    </source>
</evidence>
<keyword evidence="3" id="KW-1185">Reference proteome</keyword>
<organism evidence="2 3">
    <name type="scientific">Trichonephila inaurata madagascariensis</name>
    <dbReference type="NCBI Taxonomy" id="2747483"/>
    <lineage>
        <taxon>Eukaryota</taxon>
        <taxon>Metazoa</taxon>
        <taxon>Ecdysozoa</taxon>
        <taxon>Arthropoda</taxon>
        <taxon>Chelicerata</taxon>
        <taxon>Arachnida</taxon>
        <taxon>Araneae</taxon>
        <taxon>Araneomorphae</taxon>
        <taxon>Entelegynae</taxon>
        <taxon>Araneoidea</taxon>
        <taxon>Nephilidae</taxon>
        <taxon>Trichonephila</taxon>
        <taxon>Trichonephila inaurata</taxon>
    </lineage>
</organism>
<dbReference type="Proteomes" id="UP000886998">
    <property type="component" value="Unassembled WGS sequence"/>
</dbReference>
<evidence type="ECO:0000313" key="3">
    <source>
        <dbReference type="Proteomes" id="UP000886998"/>
    </source>
</evidence>
<feature type="coiled-coil region" evidence="1">
    <location>
        <begin position="141"/>
        <end position="168"/>
    </location>
</feature>
<protein>
    <submittedName>
        <fullName evidence="2">Uncharacterized protein</fullName>
    </submittedName>
</protein>
<comment type="caution">
    <text evidence="2">The sequence shown here is derived from an EMBL/GenBank/DDBJ whole genome shotgun (WGS) entry which is preliminary data.</text>
</comment>
<keyword evidence="1" id="KW-0175">Coiled coil</keyword>
<accession>A0A8X6WQ34</accession>
<proteinExistence type="predicted"/>